<comment type="caution">
    <text evidence="2">The sequence shown here is derived from an EMBL/GenBank/DDBJ whole genome shotgun (WGS) entry which is preliminary data.</text>
</comment>
<dbReference type="Pfam" id="PF22113">
    <property type="entry name" value="Mtrc-MtrF_II-IV_dom"/>
    <property type="match status" value="1"/>
</dbReference>
<dbReference type="InterPro" id="IPR036280">
    <property type="entry name" value="Multihaem_cyt_sf"/>
</dbReference>
<sequence>MKRTNYRRRLFSYIVISSVFLSSFLLYSPADIVLSAQGDPYLEMLSPSEVTVFDNAMVEITGNISDDSTPPEQLSLRVYEKLDSNSDPIEITSEGQLRISIDAQKGNWVYSKQFNDGIHPISFVLMDAEGNSVEKPMTIIVTKEVNKEQKTVVEKQNTIVEEAPVSASVSVGTPTEINDEVVPRPTVVDVKIIPDGITDESGYLSAEDMTQVALNSKIMVIIRETGTLTYTQPLLISSNKGEIKSKEDLEGMIPKRNKDGDYVVTFTPLVQLDPSTTYYVYVNPSITNELGNRIYPKFFKFTTTNVYHIGDIHGNYANNTNACAYCHSTHNGETPTLEGGKYGASEDNFCMVCHDGTNGSPMPDKYNSTNKHNQHVAADAKNSESCTSCHNPHASWTAENPARLQSVQPTGVSHFQTLTYKKAGTATGKAEDFTLCLNCHDGKKASNIKQYYEDEAIIAESGHNITAKDGSGLDGQITCADCHETHGSNNIMLLRESLGNVKVAENDKFKSIGTVWDAVNERQFCLKCHNNTTELYGSTSTFKERNGADQLILGHQATDIEGCSTCHGGANKSMIEAAHGPKKIDPVSIQEN</sequence>
<dbReference type="EMBL" id="JACCBX010000001">
    <property type="protein sequence ID" value="NYE03653.1"/>
    <property type="molecule type" value="Genomic_DNA"/>
</dbReference>
<reference evidence="3" key="2">
    <citation type="submission" date="2020-08" db="EMBL/GenBank/DDBJ databases">
        <title>The Agave Microbiome: Exploring the role of microbial communities in plant adaptations to desert environments.</title>
        <authorList>
            <person name="Partida-Martinez L.P."/>
        </authorList>
    </citation>
    <scope>NUCLEOTIDE SEQUENCE [LARGE SCALE GENOMIC DNA]</scope>
    <source>
        <strain evidence="3">AT2.8</strain>
    </source>
</reference>
<dbReference type="CDD" id="cd08168">
    <property type="entry name" value="Cytochrom_C3"/>
    <property type="match status" value="1"/>
</dbReference>
<organism evidence="2 3">
    <name type="scientific">Neobacillus niacini</name>
    <dbReference type="NCBI Taxonomy" id="86668"/>
    <lineage>
        <taxon>Bacteria</taxon>
        <taxon>Bacillati</taxon>
        <taxon>Bacillota</taxon>
        <taxon>Bacilli</taxon>
        <taxon>Bacillales</taxon>
        <taxon>Bacillaceae</taxon>
        <taxon>Neobacillus</taxon>
    </lineage>
</organism>
<gene>
    <name evidence="2" type="ORF">F4694_000372</name>
</gene>
<evidence type="ECO:0000313" key="3">
    <source>
        <dbReference type="Proteomes" id="UP000548423"/>
    </source>
</evidence>
<dbReference type="AlphaFoldDB" id="A0A852T4Y8"/>
<feature type="domain" description="Outer membrane cytochrome MtrC/MtrF-like" evidence="1">
    <location>
        <begin position="427"/>
        <end position="579"/>
    </location>
</feature>
<dbReference type="SUPFAM" id="SSF48695">
    <property type="entry name" value="Multiheme cytochromes"/>
    <property type="match status" value="1"/>
</dbReference>
<reference evidence="3" key="1">
    <citation type="submission" date="2020-07" db="EMBL/GenBank/DDBJ databases">
        <authorList>
            <person name="Partida-Martinez L."/>
            <person name="Huntemann M."/>
            <person name="Clum A."/>
            <person name="Wang J."/>
            <person name="Palaniappan K."/>
            <person name="Ritter S."/>
            <person name="Chen I.-M."/>
            <person name="Stamatis D."/>
            <person name="Reddy T."/>
            <person name="O'Malley R."/>
            <person name="Daum C."/>
            <person name="Shapiro N."/>
            <person name="Ivanova N."/>
            <person name="Kyrpides N."/>
            <person name="Woyke T."/>
        </authorList>
    </citation>
    <scope>NUCLEOTIDE SEQUENCE [LARGE SCALE GENOMIC DNA]</scope>
    <source>
        <strain evidence="3">AT2.8</strain>
    </source>
</reference>
<evidence type="ECO:0000313" key="2">
    <source>
        <dbReference type="EMBL" id="NYE03653.1"/>
    </source>
</evidence>
<dbReference type="InterPro" id="IPR054337">
    <property type="entry name" value="Mtrc-MtrF-like_dom_II/IV"/>
</dbReference>
<dbReference type="Proteomes" id="UP000548423">
    <property type="component" value="Unassembled WGS sequence"/>
</dbReference>
<dbReference type="Gene3D" id="1.10.1130.10">
    <property type="entry name" value="Flavocytochrome C3, Chain A"/>
    <property type="match status" value="2"/>
</dbReference>
<name>A0A852T4Y8_9BACI</name>
<proteinExistence type="predicted"/>
<evidence type="ECO:0000259" key="1">
    <source>
        <dbReference type="Pfam" id="PF22113"/>
    </source>
</evidence>
<accession>A0A852T4Y8</accession>
<protein>
    <submittedName>
        <fullName evidence="2">Zn-finger protein</fullName>
    </submittedName>
</protein>